<dbReference type="STRING" id="51351.M4FED2"/>
<organism evidence="10 11">
    <name type="scientific">Brassica campestris</name>
    <name type="common">Field mustard</name>
    <dbReference type="NCBI Taxonomy" id="3711"/>
    <lineage>
        <taxon>Eukaryota</taxon>
        <taxon>Viridiplantae</taxon>
        <taxon>Streptophyta</taxon>
        <taxon>Embryophyta</taxon>
        <taxon>Tracheophyta</taxon>
        <taxon>Spermatophyta</taxon>
        <taxon>Magnoliopsida</taxon>
        <taxon>eudicotyledons</taxon>
        <taxon>Gunneridae</taxon>
        <taxon>Pentapetalae</taxon>
        <taxon>rosids</taxon>
        <taxon>malvids</taxon>
        <taxon>Brassicales</taxon>
        <taxon>Brassicaceae</taxon>
        <taxon>Brassiceae</taxon>
        <taxon>Brassica</taxon>
    </lineage>
</organism>
<dbReference type="Proteomes" id="UP000011750">
    <property type="component" value="Chromosome A05"/>
</dbReference>
<reference evidence="10 11" key="1">
    <citation type="journal article" date="2011" name="Nat. Genet.">
        <title>The genome of the mesopolyploid crop species Brassica rapa.</title>
        <authorList>
            <consortium name="Brassica rapa Genome Sequencing Project Consortium"/>
            <person name="Wang X."/>
            <person name="Wang H."/>
            <person name="Wang J."/>
            <person name="Sun R."/>
            <person name="Wu J."/>
            <person name="Liu S."/>
            <person name="Bai Y."/>
            <person name="Mun J.H."/>
            <person name="Bancroft I."/>
            <person name="Cheng F."/>
            <person name="Huang S."/>
            <person name="Li X."/>
            <person name="Hua W."/>
            <person name="Wang J."/>
            <person name="Wang X."/>
            <person name="Freeling M."/>
            <person name="Pires J.C."/>
            <person name="Paterson A.H."/>
            <person name="Chalhoub B."/>
            <person name="Wang B."/>
            <person name="Hayward A."/>
            <person name="Sharpe A.G."/>
            <person name="Park B.S."/>
            <person name="Weisshaar B."/>
            <person name="Liu B."/>
            <person name="Li B."/>
            <person name="Liu B."/>
            <person name="Tong C."/>
            <person name="Song C."/>
            <person name="Duran C."/>
            <person name="Peng C."/>
            <person name="Geng C."/>
            <person name="Koh C."/>
            <person name="Lin C."/>
            <person name="Edwards D."/>
            <person name="Mu D."/>
            <person name="Shen D."/>
            <person name="Soumpourou E."/>
            <person name="Li F."/>
            <person name="Fraser F."/>
            <person name="Conant G."/>
            <person name="Lassalle G."/>
            <person name="King G.J."/>
            <person name="Bonnema G."/>
            <person name="Tang H."/>
            <person name="Wang H."/>
            <person name="Belcram H."/>
            <person name="Zhou H."/>
            <person name="Hirakawa H."/>
            <person name="Abe H."/>
            <person name="Guo H."/>
            <person name="Wang H."/>
            <person name="Jin H."/>
            <person name="Parkin I.A."/>
            <person name="Batley J."/>
            <person name="Kim J.S."/>
            <person name="Just J."/>
            <person name="Li J."/>
            <person name="Xu J."/>
            <person name="Deng J."/>
            <person name="Kim J.A."/>
            <person name="Li J."/>
            <person name="Yu J."/>
            <person name="Meng J."/>
            <person name="Wang J."/>
            <person name="Min J."/>
            <person name="Poulain J."/>
            <person name="Wang J."/>
            <person name="Hatakeyama K."/>
            <person name="Wu K."/>
            <person name="Wang L."/>
            <person name="Fang L."/>
            <person name="Trick M."/>
            <person name="Links M.G."/>
            <person name="Zhao M."/>
            <person name="Jin M."/>
            <person name="Ramchiary N."/>
            <person name="Drou N."/>
            <person name="Berkman P.J."/>
            <person name="Cai Q."/>
            <person name="Huang Q."/>
            <person name="Li R."/>
            <person name="Tabata S."/>
            <person name="Cheng S."/>
            <person name="Zhang S."/>
            <person name="Zhang S."/>
            <person name="Huang S."/>
            <person name="Sato S."/>
            <person name="Sun S."/>
            <person name="Kwon S.J."/>
            <person name="Choi S.R."/>
            <person name="Lee T.H."/>
            <person name="Fan W."/>
            <person name="Zhao X."/>
            <person name="Tan X."/>
            <person name="Xu X."/>
            <person name="Wang Y."/>
            <person name="Qiu Y."/>
            <person name="Yin Y."/>
            <person name="Li Y."/>
            <person name="Du Y."/>
            <person name="Liao Y."/>
            <person name="Lim Y."/>
            <person name="Narusaka Y."/>
            <person name="Wang Y."/>
            <person name="Wang Z."/>
            <person name="Li Z."/>
            <person name="Wang Z."/>
            <person name="Xiong Z."/>
            <person name="Zhang Z."/>
        </authorList>
    </citation>
    <scope>NUCLEOTIDE SEQUENCE [LARGE SCALE GENOMIC DNA]</scope>
    <source>
        <strain evidence="10 11">cv. Chiifu-401-42</strain>
    </source>
</reference>
<comment type="subcellular location">
    <subcellularLocation>
        <location evidence="1">Nucleus</location>
    </subcellularLocation>
</comment>
<dbReference type="PANTHER" id="PTHR12749:SF0">
    <property type="entry name" value="DNA EXCISION REPAIR PROTEIN ERCC-1"/>
    <property type="match status" value="1"/>
</dbReference>
<dbReference type="InterPro" id="IPR004579">
    <property type="entry name" value="ERCC1/RAD10/SWI10"/>
</dbReference>
<name>M4FED2_BRACM</name>
<dbReference type="Gene3D" id="3.40.50.10130">
    <property type="match status" value="1"/>
</dbReference>
<dbReference type="InterPro" id="IPR047260">
    <property type="entry name" value="ERCC1-like_central_dom"/>
</dbReference>
<feature type="compositionally biased region" description="Acidic residues" evidence="8">
    <location>
        <begin position="342"/>
        <end position="351"/>
    </location>
</feature>
<dbReference type="FunFam" id="3.40.50.10130:FF:000001">
    <property type="entry name" value="DNA excision repair protein ERCC-1"/>
    <property type="match status" value="1"/>
</dbReference>
<dbReference type="AlphaFoldDB" id="M4FED2"/>
<feature type="region of interest" description="Disordered" evidence="8">
    <location>
        <begin position="71"/>
        <end position="119"/>
    </location>
</feature>
<dbReference type="InterPro" id="IPR010994">
    <property type="entry name" value="RuvA_2-like"/>
</dbReference>
<dbReference type="GO" id="GO:0006289">
    <property type="term" value="P:nucleotide-excision repair"/>
    <property type="evidence" value="ECO:0007669"/>
    <property type="project" value="UniProtKB-ARBA"/>
</dbReference>
<dbReference type="FunCoup" id="M4FED2">
    <property type="interactions" value="2000"/>
</dbReference>
<accession>M4FED2</accession>
<dbReference type="Gramene" id="Bra039453.1">
    <property type="protein sequence ID" value="Bra039453.1-P"/>
    <property type="gene ID" value="Bra039453"/>
</dbReference>
<evidence type="ECO:0000256" key="8">
    <source>
        <dbReference type="SAM" id="MobiDB-lite"/>
    </source>
</evidence>
<dbReference type="InterPro" id="IPR011335">
    <property type="entry name" value="Restrct_endonuc-II-like"/>
</dbReference>
<dbReference type="KEGG" id="brp:103870844"/>
<dbReference type="CDD" id="cd22325">
    <property type="entry name" value="ERCC1_C-like"/>
    <property type="match status" value="1"/>
</dbReference>
<keyword evidence="6" id="KW-0539">Nucleus</keyword>
<evidence type="ECO:0000256" key="6">
    <source>
        <dbReference type="ARBA" id="ARBA00023242"/>
    </source>
</evidence>
<dbReference type="GO" id="GO:0006312">
    <property type="term" value="P:mitotic recombination"/>
    <property type="evidence" value="ECO:0000318"/>
    <property type="project" value="GO_Central"/>
</dbReference>
<reference evidence="10 11" key="2">
    <citation type="journal article" date="2018" name="Hortic Res">
        <title>Improved Brassica rapa reference genome by single-molecule sequencing and chromosome conformation capture technologies.</title>
        <authorList>
            <person name="Zhang L."/>
            <person name="Cai X."/>
            <person name="Wu J."/>
            <person name="Liu M."/>
            <person name="Grob S."/>
            <person name="Cheng F."/>
            <person name="Liang J."/>
            <person name="Cai C."/>
            <person name="Liu Z."/>
            <person name="Liu B."/>
            <person name="Wang F."/>
            <person name="Li S."/>
            <person name="Liu F."/>
            <person name="Li X."/>
            <person name="Cheng L."/>
            <person name="Yang W."/>
            <person name="Li M.H."/>
            <person name="Grossniklaus U."/>
            <person name="Zheng H."/>
            <person name="Wang X."/>
        </authorList>
    </citation>
    <scope>NUCLEOTIDE SEQUENCE [LARGE SCALE GENOMIC DNA]</scope>
    <source>
        <strain evidence="10 11">cv. Chiifu-401-42</strain>
    </source>
</reference>
<proteinExistence type="inferred from homology"/>
<evidence type="ECO:0000256" key="3">
    <source>
        <dbReference type="ARBA" id="ARBA00022763"/>
    </source>
</evidence>
<feature type="region of interest" description="Disordered" evidence="8">
    <location>
        <begin position="1"/>
        <end position="27"/>
    </location>
</feature>
<dbReference type="SUPFAM" id="SSF52980">
    <property type="entry name" value="Restriction endonuclease-like"/>
    <property type="match status" value="1"/>
</dbReference>
<keyword evidence="4" id="KW-0238">DNA-binding</keyword>
<evidence type="ECO:0000256" key="4">
    <source>
        <dbReference type="ARBA" id="ARBA00023125"/>
    </source>
</evidence>
<dbReference type="GO" id="GO:0003697">
    <property type="term" value="F:single-stranded DNA binding"/>
    <property type="evidence" value="ECO:0000318"/>
    <property type="project" value="GO_Central"/>
</dbReference>
<dbReference type="GeneID" id="103870844"/>
<dbReference type="GO" id="GO:0000110">
    <property type="term" value="C:nucleotide-excision repair factor 1 complex"/>
    <property type="evidence" value="ECO:0000318"/>
    <property type="project" value="GO_Central"/>
</dbReference>
<feature type="compositionally biased region" description="Basic and acidic residues" evidence="8">
    <location>
        <begin position="352"/>
        <end position="366"/>
    </location>
</feature>
<feature type="domain" description="ERCC1-like central" evidence="9">
    <location>
        <begin position="121"/>
        <end position="233"/>
    </location>
</feature>
<dbReference type="NCBIfam" id="TIGR00597">
    <property type="entry name" value="rad10"/>
    <property type="match status" value="1"/>
</dbReference>
<dbReference type="Pfam" id="PF03834">
    <property type="entry name" value="Rad10"/>
    <property type="match status" value="1"/>
</dbReference>
<feature type="compositionally biased region" description="Low complexity" evidence="8">
    <location>
        <begin position="76"/>
        <end position="88"/>
    </location>
</feature>
<evidence type="ECO:0000256" key="5">
    <source>
        <dbReference type="ARBA" id="ARBA00023204"/>
    </source>
</evidence>
<keyword evidence="3" id="KW-0227">DNA damage</keyword>
<evidence type="ECO:0000313" key="11">
    <source>
        <dbReference type="Proteomes" id="UP000011750"/>
    </source>
</evidence>
<dbReference type="EnsemblPlants" id="Bra039453.1">
    <property type="protein sequence ID" value="Bra039453.1-P"/>
    <property type="gene ID" value="Bra039453"/>
</dbReference>
<evidence type="ECO:0000313" key="10">
    <source>
        <dbReference type="EnsemblPlants" id="Bra039453.1-P"/>
    </source>
</evidence>
<dbReference type="GO" id="GO:0003684">
    <property type="term" value="F:damaged DNA binding"/>
    <property type="evidence" value="ECO:0000318"/>
    <property type="project" value="GO_Central"/>
</dbReference>
<dbReference type="OMA" id="FTHERAN"/>
<dbReference type="Gene3D" id="1.10.150.20">
    <property type="entry name" value="5' to 3' exonuclease, C-terminal subdomain"/>
    <property type="match status" value="1"/>
</dbReference>
<dbReference type="InParanoid" id="M4FED2"/>
<feature type="compositionally biased region" description="Low complexity" evidence="8">
    <location>
        <begin position="95"/>
        <end position="107"/>
    </location>
</feature>
<dbReference type="OrthoDB" id="10262814at2759"/>
<evidence type="ECO:0000256" key="1">
    <source>
        <dbReference type="ARBA" id="ARBA00004123"/>
    </source>
</evidence>
<dbReference type="HOGENOM" id="CLU_041616_4_0_1"/>
<feature type="compositionally biased region" description="Polar residues" evidence="8">
    <location>
        <begin position="13"/>
        <end position="23"/>
    </location>
</feature>
<evidence type="ECO:0000256" key="2">
    <source>
        <dbReference type="ARBA" id="ARBA00008283"/>
    </source>
</evidence>
<dbReference type="FunFam" id="1.10.150.20:FF:000017">
    <property type="entry name" value="DNA excision repair protein ERCC-1"/>
    <property type="match status" value="1"/>
</dbReference>
<reference evidence="10" key="3">
    <citation type="submission" date="2023-03" db="UniProtKB">
        <authorList>
            <consortium name="EnsemblPlants"/>
        </authorList>
    </citation>
    <scope>IDENTIFICATION</scope>
    <source>
        <strain evidence="10">cv. Chiifu-401-42</strain>
    </source>
</reference>
<feature type="compositionally biased region" description="Polar residues" evidence="8">
    <location>
        <begin position="108"/>
        <end position="119"/>
    </location>
</feature>
<keyword evidence="5" id="KW-0234">DNA repair</keyword>
<protein>
    <recommendedName>
        <fullName evidence="7">DNA excision repair protein ERCC-1</fullName>
    </recommendedName>
</protein>
<keyword evidence="11" id="KW-1185">Reference proteome</keyword>
<sequence>MANEDDDGEKSRGTPQQIGNKPKTQIVIGVPSYQEVVESSQTKSTPPSLFQPSQTFSQAFAFVKSSDVYSAPPPTSSSSGASHVPSTSQTPQTDVASSSSSTPPVATGSLSTNTTQPRNAILVSNRQKGNPLLKHIRNVKWVFSDIIPDYLLGQTTCALYLSLRYHLLHPDYLYFRIRELQKNFKLRVVLCHVDVEDSVKPLLEVTKTALLHDCTLLCAWSLTECARYLETIKVYENKPADLIQGQMDTDYLSRLNHSLTSIRHVNKSDVVTLGSTFGSLAHIMDASMEDLARCPGIGERKVKRLYDTFHEPFKRAASSYPSVIEPTVTETEVHKDVNSEEPVVEADEDFVEDSRKRKKKEPEKSVKTALSTVFARYSDKLCKKKEKDTRTESDAETH</sequence>
<evidence type="ECO:0000259" key="9">
    <source>
        <dbReference type="Pfam" id="PF03834"/>
    </source>
</evidence>
<dbReference type="eggNOG" id="KOG2841">
    <property type="taxonomic scope" value="Eukaryota"/>
</dbReference>
<dbReference type="PANTHER" id="PTHR12749">
    <property type="entry name" value="EXCISION REPAIR CROSS-COMPLEMENTING 1 ERCC1"/>
    <property type="match status" value="1"/>
</dbReference>
<feature type="region of interest" description="Disordered" evidence="8">
    <location>
        <begin position="331"/>
        <end position="367"/>
    </location>
</feature>
<dbReference type="SUPFAM" id="SSF47781">
    <property type="entry name" value="RuvA domain 2-like"/>
    <property type="match status" value="1"/>
</dbReference>
<dbReference type="SMR" id="M4FED2"/>
<comment type="similarity">
    <text evidence="2">Belongs to the ERCC1/RAD10/SWI10 family.</text>
</comment>
<dbReference type="GO" id="GO:0070914">
    <property type="term" value="P:UV-damage excision repair"/>
    <property type="evidence" value="ECO:0000318"/>
    <property type="project" value="GO_Central"/>
</dbReference>
<dbReference type="GO" id="GO:0070522">
    <property type="term" value="C:ERCC4-ERCC1 complex"/>
    <property type="evidence" value="ECO:0000318"/>
    <property type="project" value="GO_Central"/>
</dbReference>
<dbReference type="Pfam" id="PF14520">
    <property type="entry name" value="HHH_5"/>
    <property type="match status" value="1"/>
</dbReference>
<evidence type="ECO:0000256" key="7">
    <source>
        <dbReference type="ARBA" id="ARBA00071993"/>
    </source>
</evidence>
<dbReference type="GO" id="GO:0006302">
    <property type="term" value="P:double-strand break repair"/>
    <property type="evidence" value="ECO:0007669"/>
    <property type="project" value="UniProtKB-ARBA"/>
</dbReference>
<dbReference type="RefSeq" id="XP_009147264.1">
    <property type="nucleotide sequence ID" value="XM_009149016.2"/>
</dbReference>